<evidence type="ECO:0000256" key="2">
    <source>
        <dbReference type="SAM" id="MobiDB-lite"/>
    </source>
</evidence>
<protein>
    <submittedName>
        <fullName evidence="4">Tyrosine phosphatase</fullName>
    </submittedName>
</protein>
<feature type="region of interest" description="Disordered" evidence="2">
    <location>
        <begin position="1"/>
        <end position="38"/>
    </location>
</feature>
<proteinExistence type="inferred from homology"/>
<dbReference type="HOGENOM" id="CLU_094921_0_0_0"/>
<dbReference type="PANTHER" id="PTHR31126:SF1">
    <property type="entry name" value="TYROSINE SPECIFIC PROTEIN PHOSPHATASES DOMAIN-CONTAINING PROTEIN"/>
    <property type="match status" value="1"/>
</dbReference>
<reference evidence="4 5" key="2">
    <citation type="journal article" date="2011" name="Stand. Genomic Sci.">
        <title>Complete genome sequence of Isosphaera pallida type strain (IS1B).</title>
        <authorList>
            <consortium name="US DOE Joint Genome Institute (JGI-PGF)"/>
            <person name="Goker M."/>
            <person name="Cleland D."/>
            <person name="Saunders E."/>
            <person name="Lapidus A."/>
            <person name="Nolan M."/>
            <person name="Lucas S."/>
            <person name="Hammon N."/>
            <person name="Deshpande S."/>
            <person name="Cheng J.F."/>
            <person name="Tapia R."/>
            <person name="Han C."/>
            <person name="Goodwin L."/>
            <person name="Pitluck S."/>
            <person name="Liolios K."/>
            <person name="Pagani I."/>
            <person name="Ivanova N."/>
            <person name="Mavromatis K."/>
            <person name="Pati A."/>
            <person name="Chen A."/>
            <person name="Palaniappan K."/>
            <person name="Land M."/>
            <person name="Hauser L."/>
            <person name="Chang Y.J."/>
            <person name="Jeffries C.D."/>
            <person name="Detter J.C."/>
            <person name="Beck B."/>
            <person name="Woyke T."/>
            <person name="Bristow J."/>
            <person name="Eisen J.A."/>
            <person name="Markowitz V."/>
            <person name="Hugenholtz P."/>
            <person name="Kyrpides N.C."/>
            <person name="Klenk H.P."/>
        </authorList>
    </citation>
    <scope>NUCLEOTIDE SEQUENCE [LARGE SCALE GENOMIC DNA]</scope>
    <source>
        <strain evidence="5">ATCC 43644 / DSM 9630 / IS1B</strain>
    </source>
</reference>
<evidence type="ECO:0000259" key="3">
    <source>
        <dbReference type="PROSITE" id="PS50056"/>
    </source>
</evidence>
<dbReference type="InParanoid" id="E8R4V3"/>
<feature type="domain" description="Tyrosine specific protein phosphatases" evidence="3">
    <location>
        <begin position="158"/>
        <end position="235"/>
    </location>
</feature>
<dbReference type="Pfam" id="PF03162">
    <property type="entry name" value="Y_phosphatase2"/>
    <property type="match status" value="1"/>
</dbReference>
<reference key="1">
    <citation type="submission" date="2010-11" db="EMBL/GenBank/DDBJ databases">
        <title>The complete sequence of chromosome of Isophaera pallida ATCC 43644.</title>
        <authorList>
            <consortium name="US DOE Joint Genome Institute (JGI-PGF)"/>
            <person name="Lucas S."/>
            <person name="Copeland A."/>
            <person name="Lapidus A."/>
            <person name="Bruce D."/>
            <person name="Goodwin L."/>
            <person name="Pitluck S."/>
            <person name="Kyrpides N."/>
            <person name="Mavromatis K."/>
            <person name="Pagani I."/>
            <person name="Ivanova N."/>
            <person name="Saunders E."/>
            <person name="Brettin T."/>
            <person name="Detter J.C."/>
            <person name="Han C."/>
            <person name="Tapia R."/>
            <person name="Land M."/>
            <person name="Hauser L."/>
            <person name="Markowitz V."/>
            <person name="Cheng J.-F."/>
            <person name="Hugenholtz P."/>
            <person name="Woyke T."/>
            <person name="Wu D."/>
            <person name="Eisen J.A."/>
        </authorList>
    </citation>
    <scope>NUCLEOTIDE SEQUENCE</scope>
    <source>
        <strain>ATCC 43644</strain>
    </source>
</reference>
<gene>
    <name evidence="4" type="ordered locus">Isop_1111</name>
</gene>
<dbReference type="Proteomes" id="UP000008631">
    <property type="component" value="Chromosome"/>
</dbReference>
<name>E8R4V3_ISOPI</name>
<keyword evidence="5" id="KW-1185">Reference proteome</keyword>
<dbReference type="RefSeq" id="WP_013563988.1">
    <property type="nucleotide sequence ID" value="NC_014962.1"/>
</dbReference>
<organism evidence="4 5">
    <name type="scientific">Isosphaera pallida (strain ATCC 43644 / DSM 9630 / IS1B)</name>
    <dbReference type="NCBI Taxonomy" id="575540"/>
    <lineage>
        <taxon>Bacteria</taxon>
        <taxon>Pseudomonadati</taxon>
        <taxon>Planctomycetota</taxon>
        <taxon>Planctomycetia</taxon>
        <taxon>Isosphaerales</taxon>
        <taxon>Isosphaeraceae</taxon>
        <taxon>Isosphaera</taxon>
    </lineage>
</organism>
<evidence type="ECO:0000313" key="5">
    <source>
        <dbReference type="Proteomes" id="UP000008631"/>
    </source>
</evidence>
<dbReference type="PROSITE" id="PS50056">
    <property type="entry name" value="TYR_PHOSPHATASE_2"/>
    <property type="match status" value="1"/>
</dbReference>
<evidence type="ECO:0000313" key="4">
    <source>
        <dbReference type="EMBL" id="ADV61699.1"/>
    </source>
</evidence>
<evidence type="ECO:0000256" key="1">
    <source>
        <dbReference type="ARBA" id="ARBA00009580"/>
    </source>
</evidence>
<dbReference type="GO" id="GO:0016791">
    <property type="term" value="F:phosphatase activity"/>
    <property type="evidence" value="ECO:0007669"/>
    <property type="project" value="TreeGrafter"/>
</dbReference>
<accession>E8R4V3</accession>
<dbReference type="KEGG" id="ipa:Isop_1111"/>
<dbReference type="InterPro" id="IPR029021">
    <property type="entry name" value="Prot-tyrosine_phosphatase-like"/>
</dbReference>
<dbReference type="AlphaFoldDB" id="E8R4V3"/>
<dbReference type="SUPFAM" id="SSF52799">
    <property type="entry name" value="(Phosphotyrosine protein) phosphatases II"/>
    <property type="match status" value="1"/>
</dbReference>
<dbReference type="PANTHER" id="PTHR31126">
    <property type="entry name" value="TYROSINE-PROTEIN PHOSPHATASE"/>
    <property type="match status" value="1"/>
</dbReference>
<dbReference type="InterPro" id="IPR004861">
    <property type="entry name" value="Siw14-like"/>
</dbReference>
<dbReference type="STRING" id="575540.Isop_1111"/>
<comment type="similarity">
    <text evidence="1">Belongs to the protein-tyrosine phosphatase family.</text>
</comment>
<dbReference type="OrthoDB" id="285384at2"/>
<dbReference type="InterPro" id="IPR000387">
    <property type="entry name" value="Tyr_Pase_dom"/>
</dbReference>
<dbReference type="EMBL" id="CP002353">
    <property type="protein sequence ID" value="ADV61699.1"/>
    <property type="molecule type" value="Genomic_DNA"/>
</dbReference>
<dbReference type="eggNOG" id="COG2365">
    <property type="taxonomic scope" value="Bacteria"/>
</dbReference>
<dbReference type="Gene3D" id="3.90.190.10">
    <property type="entry name" value="Protein tyrosine phosphatase superfamily"/>
    <property type="match status" value="1"/>
</dbReference>
<sequence>MPSAPETDRASIGFRHGVSTGSGRVTAAPPHTSPRAECDRGGWSVVRGRWLSLPRSIRLTAWLALAVLAGWQAWRHGHDYVLLSQFAEIEPGRVYRGAWQKPWPMSRLLNDYDIKTVVALAHPADHPLAIREKAQVEAHGARWVHLPIVDDRRFMQGRDLFDQIDEAVKVVGDPANQPVFFHCHHGINRASMVQMAYRMKVCGWSFDEAVAEIDRTFGLVAASRGPDYRRMKRYYHERVLGEALPPLASQPHGPTP</sequence>